<gene>
    <name evidence="1" type="ORF">CB695_16105</name>
</gene>
<evidence type="ECO:0000313" key="1">
    <source>
        <dbReference type="EMBL" id="EDH8302994.1"/>
    </source>
</evidence>
<sequence length="271" mass="30447">MKTIKDYFPTGISSDHFVPADSMEIISKSSSGEFVIYLTNVGGKPSFILLEPKEVSVCTVAVNVSCGLSWLKSRLLRLLVVNTDPVVRLERLKAMNEVILGFLLHPIYGNPKVAEAIQNVQLVEWSDINYERASEFVLQADDNTGVFSQTLDNVTVTARVLFGLQRVEFELKHVYVSNKPEMVETLIRAFAYPLDGEWEQQINEALGAMHFLAETLRKDEKLKGRVYPEHDFVCEECGAQYQIRVPLTGLTFPQANVQCKGCGHVQYVATK</sequence>
<accession>A0A635R832</accession>
<dbReference type="AlphaFoldDB" id="A0A635R832"/>
<protein>
    <submittedName>
        <fullName evidence="1">Uncharacterized protein</fullName>
    </submittedName>
</protein>
<dbReference type="EMBL" id="AAMIYH010000015">
    <property type="protein sequence ID" value="EDH8302994.1"/>
    <property type="molecule type" value="Genomic_DNA"/>
</dbReference>
<organism evidence="1">
    <name type="scientific">Salmonella enterica subsp. enterica serovar Chester</name>
    <dbReference type="NCBI Taxonomy" id="149386"/>
    <lineage>
        <taxon>Bacteria</taxon>
        <taxon>Pseudomonadati</taxon>
        <taxon>Pseudomonadota</taxon>
        <taxon>Gammaproteobacteria</taxon>
        <taxon>Enterobacterales</taxon>
        <taxon>Enterobacteriaceae</taxon>
        <taxon>Salmonella</taxon>
    </lineage>
</organism>
<reference evidence="1" key="1">
    <citation type="submission" date="2018-07" db="EMBL/GenBank/DDBJ databases">
        <authorList>
            <person name="Ashton P.M."/>
            <person name="Dallman T."/>
            <person name="Nair S."/>
            <person name="De Pinna E."/>
            <person name="Peters T."/>
            <person name="Grant K."/>
        </authorList>
    </citation>
    <scope>NUCLEOTIDE SEQUENCE</scope>
    <source>
        <strain evidence="1">368335</strain>
    </source>
</reference>
<proteinExistence type="predicted"/>
<name>A0A635R832_SALET</name>
<comment type="caution">
    <text evidence="1">The sequence shown here is derived from an EMBL/GenBank/DDBJ whole genome shotgun (WGS) entry which is preliminary data.</text>
</comment>